<keyword evidence="2" id="KW-1185">Reference proteome</keyword>
<protein>
    <submittedName>
        <fullName evidence="1">Uncharacterized protein</fullName>
    </submittedName>
</protein>
<evidence type="ECO:0000313" key="2">
    <source>
        <dbReference type="Proteomes" id="UP001359485"/>
    </source>
</evidence>
<reference evidence="1 2" key="1">
    <citation type="submission" date="2023-09" db="EMBL/GenBank/DDBJ databases">
        <title>Genomes of two closely related lineages of the louse Polyplax serrata with different host specificities.</title>
        <authorList>
            <person name="Martinu J."/>
            <person name="Tarabai H."/>
            <person name="Stefka J."/>
            <person name="Hypsa V."/>
        </authorList>
    </citation>
    <scope>NUCLEOTIDE SEQUENCE [LARGE SCALE GENOMIC DNA]</scope>
    <source>
        <strain evidence="1">98ZLc_SE</strain>
    </source>
</reference>
<name>A0ABR1AYE6_POLSC</name>
<dbReference type="Proteomes" id="UP001359485">
    <property type="component" value="Unassembled WGS sequence"/>
</dbReference>
<gene>
    <name evidence="1" type="ORF">RUM44_005900</name>
</gene>
<dbReference type="EMBL" id="JAWJWF010000006">
    <property type="protein sequence ID" value="KAK6631374.1"/>
    <property type="molecule type" value="Genomic_DNA"/>
</dbReference>
<sequence length="91" mass="10093">MGRSVASNKITSVHFVVVEPEENWGSDVSQTCGEEIRAASRDVQKEIPSPLRPNAPDLQFSVSAGEKPTLPRKTIESDDFLWGWKDALKPK</sequence>
<accession>A0ABR1AYE6</accession>
<proteinExistence type="predicted"/>
<organism evidence="1 2">
    <name type="scientific">Polyplax serrata</name>
    <name type="common">Common mouse louse</name>
    <dbReference type="NCBI Taxonomy" id="468196"/>
    <lineage>
        <taxon>Eukaryota</taxon>
        <taxon>Metazoa</taxon>
        <taxon>Ecdysozoa</taxon>
        <taxon>Arthropoda</taxon>
        <taxon>Hexapoda</taxon>
        <taxon>Insecta</taxon>
        <taxon>Pterygota</taxon>
        <taxon>Neoptera</taxon>
        <taxon>Paraneoptera</taxon>
        <taxon>Psocodea</taxon>
        <taxon>Troctomorpha</taxon>
        <taxon>Phthiraptera</taxon>
        <taxon>Anoplura</taxon>
        <taxon>Polyplacidae</taxon>
        <taxon>Polyplax</taxon>
    </lineage>
</organism>
<evidence type="ECO:0000313" key="1">
    <source>
        <dbReference type="EMBL" id="KAK6631374.1"/>
    </source>
</evidence>
<comment type="caution">
    <text evidence="1">The sequence shown here is derived from an EMBL/GenBank/DDBJ whole genome shotgun (WGS) entry which is preliminary data.</text>
</comment>